<organism evidence="1 2">
    <name type="scientific">Rotaria socialis</name>
    <dbReference type="NCBI Taxonomy" id="392032"/>
    <lineage>
        <taxon>Eukaryota</taxon>
        <taxon>Metazoa</taxon>
        <taxon>Spiralia</taxon>
        <taxon>Gnathifera</taxon>
        <taxon>Rotifera</taxon>
        <taxon>Eurotatoria</taxon>
        <taxon>Bdelloidea</taxon>
        <taxon>Philodinida</taxon>
        <taxon>Philodinidae</taxon>
        <taxon>Rotaria</taxon>
    </lineage>
</organism>
<evidence type="ECO:0000313" key="1">
    <source>
        <dbReference type="EMBL" id="CAF3416427.1"/>
    </source>
</evidence>
<dbReference type="EMBL" id="CAJNYT010001514">
    <property type="protein sequence ID" value="CAF3416427.1"/>
    <property type="molecule type" value="Genomic_DNA"/>
</dbReference>
<dbReference type="Proteomes" id="UP000663872">
    <property type="component" value="Unassembled WGS sequence"/>
</dbReference>
<proteinExistence type="predicted"/>
<protein>
    <submittedName>
        <fullName evidence="1">Uncharacterized protein</fullName>
    </submittedName>
</protein>
<name>A0A818B7G6_9BILA</name>
<comment type="caution">
    <text evidence="1">The sequence shown here is derived from an EMBL/GenBank/DDBJ whole genome shotgun (WGS) entry which is preliminary data.</text>
</comment>
<reference evidence="1" key="1">
    <citation type="submission" date="2021-02" db="EMBL/GenBank/DDBJ databases">
        <authorList>
            <person name="Nowell W R."/>
        </authorList>
    </citation>
    <scope>NUCLEOTIDE SEQUENCE</scope>
</reference>
<evidence type="ECO:0000313" key="2">
    <source>
        <dbReference type="Proteomes" id="UP000663872"/>
    </source>
</evidence>
<accession>A0A818B7G6</accession>
<dbReference type="AlphaFoldDB" id="A0A818B7G6"/>
<sequence length="159" mass="18228">MTEALKVADVPSRISDDEIDTKLLSDRQNTLKIKITLKMDMHHALVLFLLTLALQQATHVQSFITYAEPTHVQSFITYAERMSNETLQINPPRHHQIPLTDQSFVLVAPAKTDEINFTDDESDNSHHIGKIVTLYKRRNGVPLFGRRWIPGKRRVPLYG</sequence>
<gene>
    <name evidence="1" type="ORF">GRG538_LOCUS11379</name>
</gene>